<accession>A0A7S3YR49</accession>
<dbReference type="EMBL" id="HBIV01014886">
    <property type="protein sequence ID" value="CAE0659310.1"/>
    <property type="molecule type" value="Transcribed_RNA"/>
</dbReference>
<dbReference type="Pfam" id="PF00650">
    <property type="entry name" value="CRAL_TRIO"/>
    <property type="match status" value="1"/>
</dbReference>
<dbReference type="PANTHER" id="PTHR45657">
    <property type="entry name" value="CRAL-TRIO DOMAIN-CONTAINING PROTEIN YKL091C-RELATED"/>
    <property type="match status" value="1"/>
</dbReference>
<dbReference type="PROSITE" id="PS50191">
    <property type="entry name" value="CRAL_TRIO"/>
    <property type="match status" value="1"/>
</dbReference>
<evidence type="ECO:0000259" key="2">
    <source>
        <dbReference type="PROSITE" id="PS50191"/>
    </source>
</evidence>
<dbReference type="AlphaFoldDB" id="A0A7S3YR49"/>
<name>A0A7S3YR49_9EUKA</name>
<feature type="domain" description="CRAL-TRIO" evidence="2">
    <location>
        <begin position="103"/>
        <end position="278"/>
    </location>
</feature>
<dbReference type="InterPro" id="IPR001251">
    <property type="entry name" value="CRAL-TRIO_dom"/>
</dbReference>
<feature type="compositionally biased region" description="Polar residues" evidence="1">
    <location>
        <begin position="314"/>
        <end position="329"/>
    </location>
</feature>
<reference evidence="3" key="1">
    <citation type="submission" date="2021-01" db="EMBL/GenBank/DDBJ databases">
        <authorList>
            <person name="Corre E."/>
            <person name="Pelletier E."/>
            <person name="Niang G."/>
            <person name="Scheremetjew M."/>
            <person name="Finn R."/>
            <person name="Kale V."/>
            <person name="Holt S."/>
            <person name="Cochrane G."/>
            <person name="Meng A."/>
            <person name="Brown T."/>
            <person name="Cohen L."/>
        </authorList>
    </citation>
    <scope>NUCLEOTIDE SEQUENCE</scope>
    <source>
        <strain evidence="3">CCCM811</strain>
    </source>
</reference>
<dbReference type="Gene3D" id="3.40.525.10">
    <property type="entry name" value="CRAL-TRIO lipid binding domain"/>
    <property type="match status" value="1"/>
</dbReference>
<protein>
    <recommendedName>
        <fullName evidence="2">CRAL-TRIO domain-containing protein</fullName>
    </recommendedName>
</protein>
<feature type="compositionally biased region" description="Low complexity" evidence="1">
    <location>
        <begin position="361"/>
        <end position="380"/>
    </location>
</feature>
<gene>
    <name evidence="3" type="ORF">LGLO00237_LOCUS10886</name>
</gene>
<organism evidence="3">
    <name type="scientific">Lotharella globosa</name>
    <dbReference type="NCBI Taxonomy" id="91324"/>
    <lineage>
        <taxon>Eukaryota</taxon>
        <taxon>Sar</taxon>
        <taxon>Rhizaria</taxon>
        <taxon>Cercozoa</taxon>
        <taxon>Chlorarachniophyceae</taxon>
        <taxon>Lotharella</taxon>
    </lineage>
</organism>
<dbReference type="InterPro" id="IPR036865">
    <property type="entry name" value="CRAL-TRIO_dom_sf"/>
</dbReference>
<evidence type="ECO:0000313" key="3">
    <source>
        <dbReference type="EMBL" id="CAE0659310.1"/>
    </source>
</evidence>
<feature type="compositionally biased region" description="Gly residues" evidence="1">
    <location>
        <begin position="296"/>
        <end position="308"/>
    </location>
</feature>
<dbReference type="InterPro" id="IPR051026">
    <property type="entry name" value="PI/PC_transfer"/>
</dbReference>
<dbReference type="CDD" id="cd00170">
    <property type="entry name" value="SEC14"/>
    <property type="match status" value="1"/>
</dbReference>
<evidence type="ECO:0000256" key="1">
    <source>
        <dbReference type="SAM" id="MobiDB-lite"/>
    </source>
</evidence>
<proteinExistence type="predicted"/>
<sequence length="438" mass="47414">MPRGAAPAGIERSGGGGSDAKDAPPLPPEARALDEFEKKMATMLRQRFAGKDKMISDTYALQFIRGYRGDKNPERVILAKYEEMLKKRSEYNIDNVVTSRPEGWEEFNKACKLGVLGETRDGRPVYYERLGLYEPKDMNKLGFDKLMACHIRMQEEMRYLKETISRRTGHRMYKHVVILDMSGFGLKHMSRDVVGKLRKLMAFDSHMYPESLKCLYIVNAPWIFQKAWSLVKGILHQKTQERIKIIGTNKAKITEKISPLVDTRAIPTWLGGRNDAPLLGICSEAAEEMVSSHLRTGGGGGGGGGGGYPETHRASTQSPGDSKDSTTAMSRERVAEEEEEAGNGGNAGTGGTGGNGGNGGTSTTAATTPTTMTSRVTTDTTPDMMEALMQSPVSMRGRGFGDQEGRLAAGGGSRRVHAGGIPSPCTPAEPGGGALFDS</sequence>
<dbReference type="PANTHER" id="PTHR45657:SF1">
    <property type="entry name" value="CRAL-TRIO DOMAIN-CONTAINING PROTEIN YKL091C-RELATED"/>
    <property type="match status" value="1"/>
</dbReference>
<feature type="compositionally biased region" description="Gly residues" evidence="1">
    <location>
        <begin position="342"/>
        <end position="360"/>
    </location>
</feature>
<dbReference type="SMART" id="SM00516">
    <property type="entry name" value="SEC14"/>
    <property type="match status" value="1"/>
</dbReference>
<feature type="region of interest" description="Disordered" evidence="1">
    <location>
        <begin position="293"/>
        <end position="380"/>
    </location>
</feature>
<feature type="region of interest" description="Disordered" evidence="1">
    <location>
        <begin position="1"/>
        <end position="27"/>
    </location>
</feature>
<dbReference type="SUPFAM" id="SSF52087">
    <property type="entry name" value="CRAL/TRIO domain"/>
    <property type="match status" value="1"/>
</dbReference>
<feature type="region of interest" description="Disordered" evidence="1">
    <location>
        <begin position="395"/>
        <end position="438"/>
    </location>
</feature>